<feature type="compositionally biased region" description="Basic residues" evidence="1">
    <location>
        <begin position="76"/>
        <end position="87"/>
    </location>
</feature>
<feature type="region of interest" description="Disordered" evidence="1">
    <location>
        <begin position="453"/>
        <end position="665"/>
    </location>
</feature>
<comment type="caution">
    <text evidence="2">The sequence shown here is derived from an EMBL/GenBank/DDBJ whole genome shotgun (WGS) entry which is preliminary data.</text>
</comment>
<protein>
    <submittedName>
        <fullName evidence="2">Uncharacterized protein</fullName>
    </submittedName>
</protein>
<sequence length="665" mass="70674">MGRMTRKQAAEIAEQLHVDEDALLEIPGEEAAVFAKTSVKGATPEPTERQPLGEIAPNSAESKSQQEDEGQELRKSIRGKKCKKGGAKGKNNDLAVSTATEQDVSIEHVSQDVLPDEHESAPSPASEKAAEDLMAEVPELAIQDTSRPTSPPSPAVKLTRSQLKRRAEEETEPKSLIDGIGQTPDESETMKEETPQDSLTAAETNQSIDPMLEVESPSAFDAPTSPLPSAVPNFIKHLRNETSGKRSTSNKENVEPEEPMATPQTPNYDELENAVVSTTGTPSRSSQLTPVTHDPVIALDQLDDAVETVNKDIPEVQTSPEKPKKSTTPPKKAAPVVRTTKAAAARISMAHNKDTASKGPTLGRPQPSMALGRSSSLRESSSVRPVPTGKRVTSTSSTKDDKAPECEKKEVVIPHSKTRPISMSFPTPPPPPKSRKAPTQSTFQLPGEAVAAKLKAAREARQQKEAQEEEKKPAFKARPVPAGLSKAPSVRQTNASKARESVMNGKDFKMLTTAASAAHKRANSVATTKPTATTSRVVSRETKPTTASMTTRPRPSTSLANLSKPRSSTGPAATTTTTQRVTSSGSATGKGTTKGKEVFNRAAVAKANADKEKAEREAAVKKAKADAAERSRQASREFAEKQRARKAAAAAGKQAVGLGGVAETA</sequence>
<proteinExistence type="predicted"/>
<evidence type="ECO:0000313" key="3">
    <source>
        <dbReference type="Proteomes" id="UP001337655"/>
    </source>
</evidence>
<feature type="region of interest" description="Disordered" evidence="1">
    <location>
        <begin position="308"/>
        <end position="441"/>
    </location>
</feature>
<dbReference type="EMBL" id="JAVRRT010000006">
    <property type="protein sequence ID" value="KAK5171416.1"/>
    <property type="molecule type" value="Genomic_DNA"/>
</dbReference>
<feature type="compositionally biased region" description="Basic and acidic residues" evidence="1">
    <location>
        <begin position="608"/>
        <end position="642"/>
    </location>
</feature>
<reference evidence="2 3" key="1">
    <citation type="submission" date="2023-08" db="EMBL/GenBank/DDBJ databases">
        <title>Black Yeasts Isolated from many extreme environments.</title>
        <authorList>
            <person name="Coleine C."/>
            <person name="Stajich J.E."/>
            <person name="Selbmann L."/>
        </authorList>
    </citation>
    <scope>NUCLEOTIDE SEQUENCE [LARGE SCALE GENOMIC DNA]</scope>
    <source>
        <strain evidence="2 3">CCFEE 5935</strain>
    </source>
</reference>
<feature type="compositionally biased region" description="Low complexity" evidence="1">
    <location>
        <begin position="326"/>
        <end position="335"/>
    </location>
</feature>
<feature type="compositionally biased region" description="Low complexity" evidence="1">
    <location>
        <begin position="565"/>
        <end position="591"/>
    </location>
</feature>
<dbReference type="AlphaFoldDB" id="A0AAV9PD55"/>
<evidence type="ECO:0000313" key="2">
    <source>
        <dbReference type="EMBL" id="KAK5171416.1"/>
    </source>
</evidence>
<feature type="compositionally biased region" description="Polar residues" evidence="1">
    <location>
        <begin position="524"/>
        <end position="537"/>
    </location>
</feature>
<evidence type="ECO:0000256" key="1">
    <source>
        <dbReference type="SAM" id="MobiDB-lite"/>
    </source>
</evidence>
<feature type="compositionally biased region" description="Basic and acidic residues" evidence="1">
    <location>
        <begin position="105"/>
        <end position="120"/>
    </location>
</feature>
<feature type="compositionally biased region" description="Basic and acidic residues" evidence="1">
    <location>
        <begin position="165"/>
        <end position="175"/>
    </location>
</feature>
<dbReference type="Proteomes" id="UP001337655">
    <property type="component" value="Unassembled WGS sequence"/>
</dbReference>
<feature type="region of interest" description="Disordered" evidence="1">
    <location>
        <begin position="35"/>
        <end position="269"/>
    </location>
</feature>
<feature type="compositionally biased region" description="Low complexity" evidence="1">
    <location>
        <begin position="373"/>
        <end position="384"/>
    </location>
</feature>
<keyword evidence="3" id="KW-1185">Reference proteome</keyword>
<feature type="compositionally biased region" description="Polar residues" evidence="1">
    <location>
        <begin position="544"/>
        <end position="561"/>
    </location>
</feature>
<feature type="compositionally biased region" description="Polar residues" evidence="1">
    <location>
        <begin position="196"/>
        <end position="208"/>
    </location>
</feature>
<feature type="compositionally biased region" description="Low complexity" evidence="1">
    <location>
        <begin position="647"/>
        <end position="656"/>
    </location>
</feature>
<organism evidence="2 3">
    <name type="scientific">Saxophila tyrrhenica</name>
    <dbReference type="NCBI Taxonomy" id="1690608"/>
    <lineage>
        <taxon>Eukaryota</taxon>
        <taxon>Fungi</taxon>
        <taxon>Dikarya</taxon>
        <taxon>Ascomycota</taxon>
        <taxon>Pezizomycotina</taxon>
        <taxon>Dothideomycetes</taxon>
        <taxon>Dothideomycetidae</taxon>
        <taxon>Mycosphaerellales</taxon>
        <taxon>Extremaceae</taxon>
        <taxon>Saxophila</taxon>
    </lineage>
</organism>
<feature type="compositionally biased region" description="Basic and acidic residues" evidence="1">
    <location>
        <begin position="398"/>
        <end position="412"/>
    </location>
</feature>
<feature type="compositionally biased region" description="Polar residues" evidence="1">
    <location>
        <begin position="94"/>
        <end position="103"/>
    </location>
</feature>
<feature type="compositionally biased region" description="Basic and acidic residues" evidence="1">
    <location>
        <begin position="456"/>
        <end position="473"/>
    </location>
</feature>
<dbReference type="GeneID" id="89925906"/>
<accession>A0AAV9PD55</accession>
<gene>
    <name evidence="2" type="ORF">LTR77_004560</name>
</gene>
<name>A0AAV9PD55_9PEZI</name>
<dbReference type="RefSeq" id="XP_064660444.1">
    <property type="nucleotide sequence ID" value="XM_064801814.1"/>
</dbReference>